<dbReference type="PANTHER" id="PTHR47235:SF1">
    <property type="entry name" value="BLR6548 PROTEIN"/>
    <property type="match status" value="1"/>
</dbReference>
<dbReference type="OrthoDB" id="8184122at2"/>
<evidence type="ECO:0000256" key="1">
    <source>
        <dbReference type="ARBA" id="ARBA00010062"/>
    </source>
</evidence>
<dbReference type="InterPro" id="IPR028081">
    <property type="entry name" value="Leu-bd"/>
</dbReference>
<accession>A0A9W7NFP4</accession>
<dbReference type="PROSITE" id="PS51257">
    <property type="entry name" value="PROKAR_LIPOPROTEIN"/>
    <property type="match status" value="1"/>
</dbReference>
<dbReference type="CDD" id="cd06334">
    <property type="entry name" value="PBP1_ABC_ligand_binding-like"/>
    <property type="match status" value="1"/>
</dbReference>
<dbReference type="Pfam" id="PF13458">
    <property type="entry name" value="Peripla_BP_6"/>
    <property type="match status" value="1"/>
</dbReference>
<dbReference type="Gene3D" id="3.40.50.2300">
    <property type="match status" value="2"/>
</dbReference>
<dbReference type="SUPFAM" id="SSF53822">
    <property type="entry name" value="Periplasmic binding protein-like I"/>
    <property type="match status" value="1"/>
</dbReference>
<evidence type="ECO:0000256" key="2">
    <source>
        <dbReference type="ARBA" id="ARBA00022729"/>
    </source>
</evidence>
<dbReference type="EMBL" id="QOKW01000030">
    <property type="protein sequence ID" value="KAA0676806.1"/>
    <property type="molecule type" value="Genomic_DNA"/>
</dbReference>
<keyword evidence="6" id="KW-1185">Reference proteome</keyword>
<protein>
    <submittedName>
        <fullName evidence="5">ABC transporter permease</fullName>
    </submittedName>
</protein>
<evidence type="ECO:0000256" key="3">
    <source>
        <dbReference type="SAM" id="SignalP"/>
    </source>
</evidence>
<gene>
    <name evidence="5" type="ORF">DS843_26075</name>
</gene>
<dbReference type="PANTHER" id="PTHR47235">
    <property type="entry name" value="BLR6548 PROTEIN"/>
    <property type="match status" value="1"/>
</dbReference>
<sequence length="454" mass="48768">MAWRASALAGAALAAALVVALSCAPAEAAPDSPQGAQFFPHLVYRSGPYAPYGIPLADGVADYLTLVNRRDGGIGGVPIVWEECDTGYNTDRGVECYERLKAKGPTGAAAVLPLSTGITYALIERGAADRIPVFSSGYGRADVSDGRVFPYAVNAPASYWTGVDAAVSHIAKELGATELGGPERLRGRKIAYVYHDSAFGKEPLPMLEALRGLLGFEMRSFPVAPPGLDQRTVWTQIARHYRPDYVILWGWGVQNSTALREAAAAGFPADRMIGVWWAGSELDVRPVGAAALGYKAVAFHAAGADLPVIRAIREEVHARGLGSGDPGQIGTVLYNRGVFNAAVLVEAIRTAQVRHGRKPLTGAQVAWGFDHLDLTAERLAELGLDGFMQPLRITCADHEGMMPLHVQQWDGVRWLDVSGPIEPRRTLIRKLVVESARRFAADRKIAPRACDEKG</sequence>
<dbReference type="InterPro" id="IPR028082">
    <property type="entry name" value="Peripla_BP_I"/>
</dbReference>
<feature type="signal peptide" evidence="3">
    <location>
        <begin position="1"/>
        <end position="28"/>
    </location>
</feature>
<evidence type="ECO:0000313" key="6">
    <source>
        <dbReference type="Proteomes" id="UP000480854"/>
    </source>
</evidence>
<organism evidence="5 6">
    <name type="scientific">Roseomonas genomospecies 6</name>
    <dbReference type="NCBI Taxonomy" id="214106"/>
    <lineage>
        <taxon>Bacteria</taxon>
        <taxon>Pseudomonadati</taxon>
        <taxon>Pseudomonadota</taxon>
        <taxon>Alphaproteobacteria</taxon>
        <taxon>Acetobacterales</taxon>
        <taxon>Roseomonadaceae</taxon>
        <taxon>Roseomonas</taxon>
    </lineage>
</organism>
<proteinExistence type="inferred from homology"/>
<comment type="similarity">
    <text evidence="1">Belongs to the leucine-binding protein family.</text>
</comment>
<feature type="domain" description="Leucine-binding protein" evidence="4">
    <location>
        <begin position="41"/>
        <end position="410"/>
    </location>
</feature>
<name>A0A9W7NFP4_9PROT</name>
<reference evidence="5 6" key="1">
    <citation type="submission" date="2018-07" db="EMBL/GenBank/DDBJ databases">
        <title>Genome sequence of Azospirillum sp. ATCC 49961.</title>
        <authorList>
            <person name="Sant'Anna F.H."/>
            <person name="Baldani J.I."/>
            <person name="Zilli J.E."/>
            <person name="Reis V.M."/>
            <person name="Hartmann A."/>
            <person name="Cruz L."/>
            <person name="de Souza E.M."/>
            <person name="de Oliveira Pedrosa F."/>
            <person name="Passaglia L.M.P."/>
        </authorList>
    </citation>
    <scope>NUCLEOTIDE SEQUENCE [LARGE SCALE GENOMIC DNA]</scope>
    <source>
        <strain evidence="5 6">ATCC 49961</strain>
    </source>
</reference>
<dbReference type="AlphaFoldDB" id="A0A9W7NFP4"/>
<dbReference type="RefSeq" id="WP_149471757.1">
    <property type="nucleotide sequence ID" value="NZ_QOKW01000030.1"/>
</dbReference>
<evidence type="ECO:0000313" key="5">
    <source>
        <dbReference type="EMBL" id="KAA0676806.1"/>
    </source>
</evidence>
<dbReference type="Proteomes" id="UP000480854">
    <property type="component" value="Unassembled WGS sequence"/>
</dbReference>
<keyword evidence="2 3" id="KW-0732">Signal</keyword>
<evidence type="ECO:0000259" key="4">
    <source>
        <dbReference type="Pfam" id="PF13458"/>
    </source>
</evidence>
<comment type="caution">
    <text evidence="5">The sequence shown here is derived from an EMBL/GenBank/DDBJ whole genome shotgun (WGS) entry which is preliminary data.</text>
</comment>
<feature type="chain" id="PRO_5040902207" evidence="3">
    <location>
        <begin position="29"/>
        <end position="454"/>
    </location>
</feature>